<gene>
    <name evidence="2" type="ORF">D9O31_07570</name>
    <name evidence="1" type="ORF">VH79_21430</name>
</gene>
<comment type="caution">
    <text evidence="2">The sequence shown here is derived from an EMBL/GenBank/DDBJ whole genome shotgun (WGS) entry which is preliminary data.</text>
</comment>
<name>A0A403SYA4_SALER</name>
<protein>
    <submittedName>
        <fullName evidence="2">Uncharacterized protein</fullName>
    </submittedName>
</protein>
<evidence type="ECO:0000313" key="2">
    <source>
        <dbReference type="EMBL" id="MMS76447.1"/>
    </source>
</evidence>
<dbReference type="AlphaFoldDB" id="A0A403SYA4"/>
<proteinExistence type="predicted"/>
<dbReference type="Proteomes" id="UP000839610">
    <property type="component" value="Unassembled WGS sequence"/>
</dbReference>
<evidence type="ECO:0000313" key="1">
    <source>
        <dbReference type="EMBL" id="EBP4585725.1"/>
    </source>
</evidence>
<dbReference type="Proteomes" id="UP000839526">
    <property type="component" value="Unassembled WGS sequence"/>
</dbReference>
<dbReference type="EMBL" id="RWAH01000005">
    <property type="protein sequence ID" value="MMS76447.1"/>
    <property type="molecule type" value="Genomic_DNA"/>
</dbReference>
<dbReference type="EMBL" id="AAGLUV010000017">
    <property type="protein sequence ID" value="EBP4585725.1"/>
    <property type="molecule type" value="Genomic_DNA"/>
</dbReference>
<organism evidence="2">
    <name type="scientific">Salmonella enterica</name>
    <name type="common">Salmonella choleraesuis</name>
    <dbReference type="NCBI Taxonomy" id="28901"/>
    <lineage>
        <taxon>Bacteria</taxon>
        <taxon>Pseudomonadati</taxon>
        <taxon>Pseudomonadota</taxon>
        <taxon>Gammaproteobacteria</taxon>
        <taxon>Enterobacterales</taxon>
        <taxon>Enterobacteriaceae</taxon>
        <taxon>Salmonella</taxon>
    </lineage>
</organism>
<reference evidence="1" key="1">
    <citation type="submission" date="2018-07" db="EMBL/GenBank/DDBJ databases">
        <authorList>
            <consortium name="GenomeTrakr network: Whole genome sequencing for foodborne pathogen traceback"/>
        </authorList>
    </citation>
    <scope>NUCLEOTIDE SEQUENCE [LARGE SCALE GENOMIC DNA]</scope>
    <source>
        <strain evidence="1">FDA00008842</strain>
    </source>
</reference>
<accession>A0A403SYA4</accession>
<sequence length="64" mass="7242">MTKDELKNFRKELKEAGRGIILAGKQLNEGRLHKMQNTVRDVTSIMSKLSGEINDIIEQQSSNV</sequence>
<reference evidence="2" key="2">
    <citation type="submission" date="2018-10" db="EMBL/GenBank/DDBJ databases">
        <authorList>
            <consortium name="PulseNet: The National Subtyping Network for Foodborne Disease Surveillance"/>
            <person name="Tarr C.L."/>
            <person name="Trees E."/>
            <person name="Katz L.S."/>
            <person name="Carleton-Romer H.A."/>
            <person name="Stroika S."/>
            <person name="Kucerova Z."/>
            <person name="Roache K.F."/>
            <person name="Sabol A.L."/>
            <person name="Besser J."/>
            <person name="Gerner-Smidt P."/>
        </authorList>
    </citation>
    <scope>NUCLEOTIDE SEQUENCE [LARGE SCALE GENOMIC DNA]</scope>
    <source>
        <strain evidence="2">PNUSAS052121</strain>
    </source>
</reference>